<proteinExistence type="predicted"/>
<gene>
    <name evidence="1" type="ORF">BECKTC1821D_GA0114238_10626</name>
</gene>
<dbReference type="AlphaFoldDB" id="A0A450Z495"/>
<accession>A0A450Z495</accession>
<protein>
    <recommendedName>
        <fullName evidence="2">Lipoprotein</fullName>
    </recommendedName>
</protein>
<name>A0A450Z495_9GAMM</name>
<evidence type="ECO:0008006" key="2">
    <source>
        <dbReference type="Google" id="ProtNLM"/>
    </source>
</evidence>
<reference evidence="1" key="1">
    <citation type="submission" date="2019-02" db="EMBL/GenBank/DDBJ databases">
        <authorList>
            <person name="Gruber-Vodicka R. H."/>
            <person name="Seah K. B. B."/>
        </authorList>
    </citation>
    <scope>NUCLEOTIDE SEQUENCE</scope>
    <source>
        <strain evidence="1">BECK_BZ123</strain>
    </source>
</reference>
<sequence>MKTNIRNILGGLSAAILLSACGIFPQESMYADYSAPPLKYNKNSAASKLIGSIRKTNANPDGMIDNKCFIKSTATANPTDCQLQRDAALLTLLTESDNLCQKHLKTIFGNDAAFNISTGTVTNLTSGAATVFGGATTKSALSAVAFFSNAERSLVNETVYKNMLVTAVTKKINDTRSEKRSAITLKFDTGIDEYSVLESVSDVIDYHRVCSFMHGLQKALDEGTQTTPATKKARLDQEKRDLESYIQNRKNVLGRSAASDKGIDGAKKRIEAIDEVLVNMIKAQE</sequence>
<evidence type="ECO:0000313" key="1">
    <source>
        <dbReference type="EMBL" id="VFK48569.1"/>
    </source>
</evidence>
<dbReference type="PROSITE" id="PS51257">
    <property type="entry name" value="PROKAR_LIPOPROTEIN"/>
    <property type="match status" value="1"/>
</dbReference>
<dbReference type="EMBL" id="CAADFS010000062">
    <property type="protein sequence ID" value="VFK48569.1"/>
    <property type="molecule type" value="Genomic_DNA"/>
</dbReference>
<organism evidence="1">
    <name type="scientific">Candidatus Kentrum sp. TC</name>
    <dbReference type="NCBI Taxonomy" id="2126339"/>
    <lineage>
        <taxon>Bacteria</taxon>
        <taxon>Pseudomonadati</taxon>
        <taxon>Pseudomonadota</taxon>
        <taxon>Gammaproteobacteria</taxon>
        <taxon>Candidatus Kentrum</taxon>
    </lineage>
</organism>